<proteinExistence type="inferred from homology"/>
<dbReference type="EMBL" id="QGUI01000825">
    <property type="protein sequence ID" value="PZM90734.1"/>
    <property type="molecule type" value="Genomic_DNA"/>
</dbReference>
<evidence type="ECO:0000256" key="2">
    <source>
        <dbReference type="SAM" id="MobiDB-lite"/>
    </source>
</evidence>
<reference evidence="4" key="1">
    <citation type="submission" date="2018-05" db="EMBL/GenBank/DDBJ databases">
        <authorList>
            <person name="Lanie J.A."/>
            <person name="Ng W.-L."/>
            <person name="Kazmierczak K.M."/>
            <person name="Andrzejewski T.M."/>
            <person name="Davidsen T.M."/>
            <person name="Wayne K.J."/>
            <person name="Tettelin H."/>
            <person name="Glass J.I."/>
            <person name="Rusch D."/>
            <person name="Podicherti R."/>
            <person name="Tsui H.-C.T."/>
            <person name="Winkler M.E."/>
        </authorList>
    </citation>
    <scope>NUCLEOTIDE SEQUENCE</scope>
    <source>
        <strain evidence="4">ZC4RG45</strain>
    </source>
</reference>
<feature type="compositionally biased region" description="Polar residues" evidence="2">
    <location>
        <begin position="1"/>
        <end position="17"/>
    </location>
</feature>
<dbReference type="Pfam" id="PF01337">
    <property type="entry name" value="Barstar"/>
    <property type="match status" value="1"/>
</dbReference>
<feature type="region of interest" description="Disordered" evidence="2">
    <location>
        <begin position="1"/>
        <end position="22"/>
    </location>
</feature>
<dbReference type="AlphaFoldDB" id="A0A2W4IVT2"/>
<dbReference type="STRING" id="1111738.GCA_000427905_02424"/>
<evidence type="ECO:0000313" key="4">
    <source>
        <dbReference type="EMBL" id="PZM90734.1"/>
    </source>
</evidence>
<protein>
    <submittedName>
        <fullName evidence="4">Barnase inhibitor</fullName>
    </submittedName>
</protein>
<gene>
    <name evidence="4" type="ORF">DIU77_17515</name>
</gene>
<name>A0A2W4IVT2_9PSEU</name>
<feature type="domain" description="Barstar (barnase inhibitor)" evidence="3">
    <location>
        <begin position="48"/>
        <end position="136"/>
    </location>
</feature>
<evidence type="ECO:0000256" key="1">
    <source>
        <dbReference type="ARBA" id="ARBA00006845"/>
    </source>
</evidence>
<accession>A0A2W4IVT2</accession>
<sequence length="149" mass="16039">MSCTTHRITTDHSLSSTRTDRGVSVVEEPAVRTHAEVASEAAARGAYVHTVSGAGLRDKLAVLDAIADAMEFPESFGRNLDALYDYLTDLSWLPAGEHVLIWVNSSTLGDNDPRAYLAIRSVLSDAQRALGPAGERADSRQLTVELVDS</sequence>
<comment type="caution">
    <text evidence="4">The sequence shown here is derived from an EMBL/GenBank/DDBJ whole genome shotgun (WGS) entry which is preliminary data.</text>
</comment>
<dbReference type="InterPro" id="IPR000468">
    <property type="entry name" value="Barstar"/>
</dbReference>
<organism evidence="4">
    <name type="scientific">Thermocrispum agreste</name>
    <dbReference type="NCBI Taxonomy" id="37925"/>
    <lineage>
        <taxon>Bacteria</taxon>
        <taxon>Bacillati</taxon>
        <taxon>Actinomycetota</taxon>
        <taxon>Actinomycetes</taxon>
        <taxon>Pseudonocardiales</taxon>
        <taxon>Pseudonocardiaceae</taxon>
        <taxon>Thermocrispum</taxon>
    </lineage>
</organism>
<dbReference type="SUPFAM" id="SSF52038">
    <property type="entry name" value="Barstar-related"/>
    <property type="match status" value="1"/>
</dbReference>
<dbReference type="Gene3D" id="3.30.370.10">
    <property type="entry name" value="Barstar-like"/>
    <property type="match status" value="1"/>
</dbReference>
<evidence type="ECO:0000259" key="3">
    <source>
        <dbReference type="Pfam" id="PF01337"/>
    </source>
</evidence>
<comment type="similarity">
    <text evidence="1">Belongs to the barstar family.</text>
</comment>
<dbReference type="InterPro" id="IPR035905">
    <property type="entry name" value="Barstar-like_sf"/>
</dbReference>